<proteinExistence type="predicted"/>
<evidence type="ECO:0000313" key="6">
    <source>
        <dbReference type="EMBL" id="CAD7238478.1"/>
    </source>
</evidence>
<keyword evidence="4" id="KW-0808">Transferase</keyword>
<reference evidence="6" key="1">
    <citation type="submission" date="2020-11" db="EMBL/GenBank/DDBJ databases">
        <authorList>
            <person name="Tran Van P."/>
        </authorList>
    </citation>
    <scope>NUCLEOTIDE SEQUENCE</scope>
</reference>
<keyword evidence="3" id="KW-0328">Glycosyltransferase</keyword>
<dbReference type="Gene3D" id="3.90.400.10">
    <property type="entry name" value="Oligo-1,6-glucosidase, Domain 2"/>
    <property type="match status" value="1"/>
</dbReference>
<protein>
    <recommendedName>
        <fullName evidence="2">alpha-glucosidase</fullName>
        <ecNumber evidence="2">3.2.1.20</ecNumber>
    </recommendedName>
</protein>
<dbReference type="SUPFAM" id="SSF51445">
    <property type="entry name" value="(Trans)glycosidases"/>
    <property type="match status" value="1"/>
</dbReference>
<evidence type="ECO:0000256" key="4">
    <source>
        <dbReference type="ARBA" id="ARBA00022679"/>
    </source>
</evidence>
<name>A0A7R9A077_9CRUS</name>
<accession>A0A7R9A077</accession>
<dbReference type="GO" id="GO:0004558">
    <property type="term" value="F:alpha-1,4-glucosidase activity"/>
    <property type="evidence" value="ECO:0007669"/>
    <property type="project" value="UniProtKB-EC"/>
</dbReference>
<evidence type="ECO:0000259" key="5">
    <source>
        <dbReference type="Pfam" id="PF00128"/>
    </source>
</evidence>
<evidence type="ECO:0000256" key="3">
    <source>
        <dbReference type="ARBA" id="ARBA00022676"/>
    </source>
</evidence>
<dbReference type="Pfam" id="PF00128">
    <property type="entry name" value="Alpha-amylase"/>
    <property type="match status" value="1"/>
</dbReference>
<evidence type="ECO:0000256" key="1">
    <source>
        <dbReference type="ARBA" id="ARBA00001657"/>
    </source>
</evidence>
<evidence type="ECO:0000256" key="2">
    <source>
        <dbReference type="ARBA" id="ARBA00012741"/>
    </source>
</evidence>
<dbReference type="AlphaFoldDB" id="A0A7R9A077"/>
<gene>
    <name evidence="6" type="ORF">CTOB1V02_LOCUS16293</name>
</gene>
<feature type="non-terminal residue" evidence="6">
    <location>
        <position position="1"/>
    </location>
</feature>
<dbReference type="PANTHER" id="PTHR38784:SF1">
    <property type="entry name" value="SUCROSE PHOSPHORYLASE"/>
    <property type="match status" value="1"/>
</dbReference>
<dbReference type="OrthoDB" id="447119at2759"/>
<dbReference type="GO" id="GO:0005975">
    <property type="term" value="P:carbohydrate metabolic process"/>
    <property type="evidence" value="ECO:0007669"/>
    <property type="project" value="InterPro"/>
</dbReference>
<sequence length="309" mass="35320">AELGKWEHINQLNQSFDLMFDFVLNHVSRESLWFADFMEHMPPGNQYFLEADPLDARLLQVVRPRPDPLMVEIRTRHDVRHVWATFSKDQIDLNYGNPDVLMQALDILLYYIRQGARVVRLDAVAFLWKELGTSCIHLPQTHEVVKLLRDVLNEVEPGVILLTETNVPHPENISYFGQSDEAHMVYQFSLPPLVLHAIFSGSTRYLNGWLQSLEPAPAGCTFLNFTASHDGVGVRALEGVIPDGEVAEWLDGMRERGGFISTRAKPDGSESPYELNISYFDAMRDPDTDFDQWQIPRFLLSQTIPLSLQ</sequence>
<dbReference type="InterPro" id="IPR045857">
    <property type="entry name" value="O16G_dom_2"/>
</dbReference>
<organism evidence="6">
    <name type="scientific">Cyprideis torosa</name>
    <dbReference type="NCBI Taxonomy" id="163714"/>
    <lineage>
        <taxon>Eukaryota</taxon>
        <taxon>Metazoa</taxon>
        <taxon>Ecdysozoa</taxon>
        <taxon>Arthropoda</taxon>
        <taxon>Crustacea</taxon>
        <taxon>Oligostraca</taxon>
        <taxon>Ostracoda</taxon>
        <taxon>Podocopa</taxon>
        <taxon>Podocopida</taxon>
        <taxon>Cytherocopina</taxon>
        <taxon>Cytheroidea</taxon>
        <taxon>Cytherideidae</taxon>
        <taxon>Cyprideis</taxon>
    </lineage>
</organism>
<dbReference type="InterPro" id="IPR017853">
    <property type="entry name" value="GH"/>
</dbReference>
<comment type="catalytic activity">
    <reaction evidence="1">
        <text>Hydrolysis of terminal, non-reducing (1-&gt;4)-linked alpha-D-glucose residues with release of alpha-D-glucose.</text>
        <dbReference type="EC" id="3.2.1.20"/>
    </reaction>
</comment>
<dbReference type="Gene3D" id="3.20.20.80">
    <property type="entry name" value="Glycosidases"/>
    <property type="match status" value="1"/>
</dbReference>
<feature type="non-terminal residue" evidence="6">
    <location>
        <position position="309"/>
    </location>
</feature>
<dbReference type="InterPro" id="IPR006047">
    <property type="entry name" value="GH13_cat_dom"/>
</dbReference>
<dbReference type="PANTHER" id="PTHR38784">
    <property type="entry name" value="SUCROSE PHOSPHORYLASE"/>
    <property type="match status" value="1"/>
</dbReference>
<dbReference type="GO" id="GO:0016757">
    <property type="term" value="F:glycosyltransferase activity"/>
    <property type="evidence" value="ECO:0007669"/>
    <property type="project" value="UniProtKB-KW"/>
</dbReference>
<dbReference type="EMBL" id="OB702209">
    <property type="protein sequence ID" value="CAD7238478.1"/>
    <property type="molecule type" value="Genomic_DNA"/>
</dbReference>
<feature type="domain" description="Glycosyl hydrolase family 13 catalytic" evidence="5">
    <location>
        <begin position="16"/>
        <end position="191"/>
    </location>
</feature>
<dbReference type="EC" id="3.2.1.20" evidence="2"/>